<feature type="transmembrane region" description="Helical" evidence="7">
    <location>
        <begin position="380"/>
        <end position="397"/>
    </location>
</feature>
<evidence type="ECO:0000256" key="2">
    <source>
        <dbReference type="ARBA" id="ARBA00022448"/>
    </source>
</evidence>
<evidence type="ECO:0000313" key="10">
    <source>
        <dbReference type="EMBL" id="CBI10036.1"/>
    </source>
</evidence>
<feature type="domain" description="ABC3 transporter permease C-terminal" evidence="8">
    <location>
        <begin position="274"/>
        <end position="407"/>
    </location>
</feature>
<keyword evidence="4 7" id="KW-0812">Transmembrane</keyword>
<dbReference type="InterPro" id="IPR051447">
    <property type="entry name" value="Lipoprotein-release_system"/>
</dbReference>
<dbReference type="GO" id="GO:0042953">
    <property type="term" value="P:lipoprotein transport"/>
    <property type="evidence" value="ECO:0007669"/>
    <property type="project" value="InterPro"/>
</dbReference>
<dbReference type="NCBIfam" id="TIGR02212">
    <property type="entry name" value="lolCE"/>
    <property type="match status" value="1"/>
</dbReference>
<accession>E6QS14</accession>
<dbReference type="InterPro" id="IPR011925">
    <property type="entry name" value="LolCE_TM"/>
</dbReference>
<dbReference type="GO" id="GO:0098797">
    <property type="term" value="C:plasma membrane protein complex"/>
    <property type="evidence" value="ECO:0007669"/>
    <property type="project" value="TreeGrafter"/>
</dbReference>
<dbReference type="GO" id="GO:0044874">
    <property type="term" value="P:lipoprotein localization to outer membrane"/>
    <property type="evidence" value="ECO:0007669"/>
    <property type="project" value="TreeGrafter"/>
</dbReference>
<evidence type="ECO:0000256" key="5">
    <source>
        <dbReference type="ARBA" id="ARBA00022989"/>
    </source>
</evidence>
<evidence type="ECO:0000256" key="4">
    <source>
        <dbReference type="ARBA" id="ARBA00022692"/>
    </source>
</evidence>
<dbReference type="Pfam" id="PF02687">
    <property type="entry name" value="FtsX"/>
    <property type="match status" value="1"/>
</dbReference>
<dbReference type="PANTHER" id="PTHR30489">
    <property type="entry name" value="LIPOPROTEIN-RELEASING SYSTEM TRANSMEMBRANE PROTEIN LOLE"/>
    <property type="match status" value="1"/>
</dbReference>
<keyword evidence="2" id="KW-0813">Transport</keyword>
<evidence type="ECO:0000256" key="7">
    <source>
        <dbReference type="SAM" id="Phobius"/>
    </source>
</evidence>
<dbReference type="InterPro" id="IPR003838">
    <property type="entry name" value="ABC3_permease_C"/>
</dbReference>
<gene>
    <name evidence="10" type="ORF">CARN7_0793</name>
</gene>
<feature type="domain" description="MacB-like periplasmic core" evidence="9">
    <location>
        <begin position="26"/>
        <end position="241"/>
    </location>
</feature>
<dbReference type="Pfam" id="PF12704">
    <property type="entry name" value="MacB_PCD"/>
    <property type="match status" value="1"/>
</dbReference>
<evidence type="ECO:0000259" key="8">
    <source>
        <dbReference type="Pfam" id="PF02687"/>
    </source>
</evidence>
<dbReference type="PANTHER" id="PTHR30489:SF0">
    <property type="entry name" value="LIPOPROTEIN-RELEASING SYSTEM TRANSMEMBRANE PROTEIN LOLE"/>
    <property type="match status" value="1"/>
</dbReference>
<reference evidence="10" key="1">
    <citation type="submission" date="2009-10" db="EMBL/GenBank/DDBJ databases">
        <title>Diversity of trophic interactions inside an arsenic-rich microbial ecosystem.</title>
        <authorList>
            <person name="Bertin P.N."/>
            <person name="Heinrich-Salmeron A."/>
            <person name="Pelletier E."/>
            <person name="Goulhen-Chollet F."/>
            <person name="Arsene-Ploetze F."/>
            <person name="Gallien S."/>
            <person name="Calteau A."/>
            <person name="Vallenet D."/>
            <person name="Casiot C."/>
            <person name="Chane-Woon-Ming B."/>
            <person name="Giloteaux L."/>
            <person name="Barakat M."/>
            <person name="Bonnefoy V."/>
            <person name="Bruneel O."/>
            <person name="Chandler M."/>
            <person name="Cleiss J."/>
            <person name="Duran R."/>
            <person name="Elbaz-Poulichet F."/>
            <person name="Fonknechten N."/>
            <person name="Lauga B."/>
            <person name="Mornico D."/>
            <person name="Ortet P."/>
            <person name="Schaeffer C."/>
            <person name="Siguier P."/>
            <person name="Alexander Thil Smith A."/>
            <person name="Van Dorsselaer A."/>
            <person name="Weissenbach J."/>
            <person name="Medigue C."/>
            <person name="Le Paslier D."/>
        </authorList>
    </citation>
    <scope>NUCLEOTIDE SEQUENCE</scope>
</reference>
<name>E6QS14_9ZZZZ</name>
<feature type="transmembrane region" description="Helical" evidence="7">
    <location>
        <begin position="316"/>
        <end position="343"/>
    </location>
</feature>
<sequence>MNAFELFIGLRYTRAKRRNHFISFISLTSMLGIALGVAALIAVLSVMNGFQDELRSRILGVASHIEISQFDGSLRNWQALSAKVVRNPEVLASAPYVSGQGLLAYDQAVQGVEVRGVVPQLENGVADIGRHMKAGRLSVLRPGEWNIVMGDDLAHALGVQLGDKVTLITPQGQVTPAGMVPRLKQFRVAGLFHIGMYEYDSGLALIAMNDAQKLFRTGDAVSGLRLKLDDLYRAPLVAKQLALSLNGDYYIRDWSQSHSNFFRAVQMEKQVMFIILSLIVAVAAFNLVSTLVMVVTDKQADIAILRTLGASPGSIMAIFMIQGAVIGIAGTVMGLIGGVLLALNIGVVVPAIEHTFGIQFLSSDVYQISELPSKLMPHDVWVIGVVSLVLSWLATLYPSYQAARTQPAEALRYE</sequence>
<feature type="transmembrane region" description="Helical" evidence="7">
    <location>
        <begin position="271"/>
        <end position="295"/>
    </location>
</feature>
<keyword evidence="10" id="KW-0449">Lipoprotein</keyword>
<feature type="transmembrane region" description="Helical" evidence="7">
    <location>
        <begin position="21"/>
        <end position="47"/>
    </location>
</feature>
<keyword evidence="3" id="KW-1003">Cell membrane</keyword>
<dbReference type="AlphaFoldDB" id="E6QS14"/>
<evidence type="ECO:0000256" key="1">
    <source>
        <dbReference type="ARBA" id="ARBA00004651"/>
    </source>
</evidence>
<proteinExistence type="predicted"/>
<comment type="subcellular location">
    <subcellularLocation>
        <location evidence="1">Cell membrane</location>
        <topology evidence="1">Multi-pass membrane protein</topology>
    </subcellularLocation>
</comment>
<keyword evidence="5 7" id="KW-1133">Transmembrane helix</keyword>
<dbReference type="EMBL" id="CABR01000065">
    <property type="protein sequence ID" value="CBI10036.1"/>
    <property type="molecule type" value="Genomic_DNA"/>
</dbReference>
<comment type="caution">
    <text evidence="10">The sequence shown here is derived from an EMBL/GenBank/DDBJ whole genome shotgun (WGS) entry which is preliminary data.</text>
</comment>
<protein>
    <submittedName>
        <fullName evidence="10">Putative Lipoprotein-releasing system transmembrane protein lolE</fullName>
    </submittedName>
</protein>
<evidence type="ECO:0000259" key="9">
    <source>
        <dbReference type="Pfam" id="PF12704"/>
    </source>
</evidence>
<dbReference type="InterPro" id="IPR025857">
    <property type="entry name" value="MacB_PCD"/>
</dbReference>
<organism evidence="10">
    <name type="scientific">mine drainage metagenome</name>
    <dbReference type="NCBI Taxonomy" id="410659"/>
    <lineage>
        <taxon>unclassified sequences</taxon>
        <taxon>metagenomes</taxon>
        <taxon>ecological metagenomes</taxon>
    </lineage>
</organism>
<keyword evidence="6 7" id="KW-0472">Membrane</keyword>
<evidence type="ECO:0000256" key="6">
    <source>
        <dbReference type="ARBA" id="ARBA00023136"/>
    </source>
</evidence>
<evidence type="ECO:0000256" key="3">
    <source>
        <dbReference type="ARBA" id="ARBA00022475"/>
    </source>
</evidence>